<feature type="compositionally biased region" description="Polar residues" evidence="1">
    <location>
        <begin position="163"/>
        <end position="176"/>
    </location>
</feature>
<evidence type="ECO:0000313" key="3">
    <source>
        <dbReference type="Proteomes" id="UP000042958"/>
    </source>
</evidence>
<gene>
    <name evidence="2" type="ORF">PMG11_01443</name>
</gene>
<protein>
    <submittedName>
        <fullName evidence="2">Uncharacterized protein</fullName>
    </submittedName>
</protein>
<keyword evidence="3" id="KW-1185">Reference proteome</keyword>
<dbReference type="SUPFAM" id="SSF54768">
    <property type="entry name" value="dsRNA-binding domain-like"/>
    <property type="match status" value="1"/>
</dbReference>
<evidence type="ECO:0000256" key="1">
    <source>
        <dbReference type="SAM" id="MobiDB-lite"/>
    </source>
</evidence>
<feature type="region of interest" description="Disordered" evidence="1">
    <location>
        <begin position="101"/>
        <end position="193"/>
    </location>
</feature>
<feature type="compositionally biased region" description="Basic residues" evidence="1">
    <location>
        <begin position="597"/>
        <end position="621"/>
    </location>
</feature>
<organism evidence="2 3">
    <name type="scientific">Penicillium brasilianum</name>
    <dbReference type="NCBI Taxonomy" id="104259"/>
    <lineage>
        <taxon>Eukaryota</taxon>
        <taxon>Fungi</taxon>
        <taxon>Dikarya</taxon>
        <taxon>Ascomycota</taxon>
        <taxon>Pezizomycotina</taxon>
        <taxon>Eurotiomycetes</taxon>
        <taxon>Eurotiomycetidae</taxon>
        <taxon>Eurotiales</taxon>
        <taxon>Aspergillaceae</taxon>
        <taxon>Penicillium</taxon>
    </lineage>
</organism>
<dbReference type="EMBL" id="CDHK01000001">
    <property type="protein sequence ID" value="CEJ55170.1"/>
    <property type="molecule type" value="Genomic_DNA"/>
</dbReference>
<dbReference type="AlphaFoldDB" id="A0A0F7TF84"/>
<name>A0A0F7TF84_PENBI</name>
<sequence>MAEEGIGDTPTLQAQDTPMSDQAVTDSSTSTVVSPPETALITAPPPMELSSTEGPSTGTTCTVDMVTPASQAEYQADEFLEAMSAALSQGLNSALVQGQGQASSAQELQEAPAHTQLPRPSSDLVQEQSQTSPAQNPQKGSDKPKIPSQGRISFRETPIAHSSVPTPNRRNAQTCMPGSMKPKKGLLGPNSSETSRMTALLPETFQTQLVLRGAPNAPVLPRQSSGMTQNVPASGAWNGFGSTSYGAPSRQTPFGEPLKPAEEGEIRRPQANLTSVPQLVPGMDGQHDDDQITLGSLVLENLSDHETLFYFGALCIMARLNPQFLFKYGGRNGKQVGARLVMYGHTILVAPDLDSASIARAVACRQALIELRKYHPDWMVPPLPVNGATQPQWNWVNLLGGFCEQANWPAPMYNTAILGNQWHSEVGVKGFYFRTFKGCGSMSEAQNTVSHHALHQLLVMDDIDVANILPVNSPMLVFPEAKKPVTPLSEEAIRNRSRLLLNAIGSLRSYPGETSKSQSLQSTVDALNSRLRKDEIKQPGTISGLSGGKISKKPVKPTKPGQKKGEKKPAIPPTKPNSRPPPPPRPPPQGRPPGWRRGGRSSRRSHGRLSPHPQPKAKGKIKVVDGSRPKTPPGNANLVPLENARLDPMEMEVEVVVDPLATLKAIQDGLQTLSPHASFLRLMKKMCFVLKIKEPEIRCTQAVDNGSSPMYAHFDDPNPYLVRASPVFLANGRWADEEAARSLGVKKIILFLLNMCKDEVDMGVLEAGWEIELKFLSKLEREIEDRVHLIEN</sequence>
<feature type="region of interest" description="Disordered" evidence="1">
    <location>
        <begin position="530"/>
        <end position="640"/>
    </location>
</feature>
<dbReference type="OrthoDB" id="4469495at2759"/>
<feature type="compositionally biased region" description="Pro residues" evidence="1">
    <location>
        <begin position="570"/>
        <end position="591"/>
    </location>
</feature>
<feature type="compositionally biased region" description="Polar residues" evidence="1">
    <location>
        <begin position="123"/>
        <end position="139"/>
    </location>
</feature>
<evidence type="ECO:0000313" key="2">
    <source>
        <dbReference type="EMBL" id="CEJ55170.1"/>
    </source>
</evidence>
<dbReference type="Proteomes" id="UP000042958">
    <property type="component" value="Unassembled WGS sequence"/>
</dbReference>
<feature type="compositionally biased region" description="Basic residues" evidence="1">
    <location>
        <begin position="550"/>
        <end position="562"/>
    </location>
</feature>
<proteinExistence type="predicted"/>
<reference evidence="3" key="1">
    <citation type="journal article" date="2015" name="Genome Announc.">
        <title>Draft genome sequence of the fungus Penicillium brasilianum MG11.</title>
        <authorList>
            <person name="Horn F."/>
            <person name="Linde J."/>
            <person name="Mattern D.J."/>
            <person name="Walther G."/>
            <person name="Guthke R."/>
            <person name="Brakhage A.A."/>
            <person name="Valiante V."/>
        </authorList>
    </citation>
    <scope>NUCLEOTIDE SEQUENCE [LARGE SCALE GENOMIC DNA]</scope>
    <source>
        <strain evidence="3">MG11</strain>
    </source>
</reference>
<accession>A0A0F7TF84</accession>
<feature type="compositionally biased region" description="Polar residues" evidence="1">
    <location>
        <begin position="10"/>
        <end position="23"/>
    </location>
</feature>
<feature type="region of interest" description="Disordered" evidence="1">
    <location>
        <begin position="1"/>
        <end position="64"/>
    </location>
</feature>
<feature type="compositionally biased region" description="Polar residues" evidence="1">
    <location>
        <begin position="49"/>
        <end position="64"/>
    </location>
</feature>
<feature type="compositionally biased region" description="Low complexity" evidence="1">
    <location>
        <begin position="24"/>
        <end position="34"/>
    </location>
</feature>